<evidence type="ECO:0000313" key="10">
    <source>
        <dbReference type="EMBL" id="KAK3292821.1"/>
    </source>
</evidence>
<dbReference type="EMBL" id="JAUEPN010000006">
    <property type="protein sequence ID" value="KAK3292821.1"/>
    <property type="molecule type" value="Genomic_DNA"/>
</dbReference>
<evidence type="ECO:0000256" key="6">
    <source>
        <dbReference type="ARBA" id="ARBA00023180"/>
    </source>
</evidence>
<protein>
    <recommendedName>
        <fullName evidence="3">mannan endo-1,6-alpha-mannosidase</fullName>
        <ecNumber evidence="3">3.2.1.101</ecNumber>
    </recommendedName>
</protein>
<evidence type="ECO:0000256" key="1">
    <source>
        <dbReference type="ARBA" id="ARBA00001452"/>
    </source>
</evidence>
<evidence type="ECO:0000313" key="11">
    <source>
        <dbReference type="Proteomes" id="UP001278766"/>
    </source>
</evidence>
<keyword evidence="7" id="KW-0326">Glycosidase</keyword>
<organism evidence="10 11">
    <name type="scientific">Chaetomium fimeti</name>
    <dbReference type="NCBI Taxonomy" id="1854472"/>
    <lineage>
        <taxon>Eukaryota</taxon>
        <taxon>Fungi</taxon>
        <taxon>Dikarya</taxon>
        <taxon>Ascomycota</taxon>
        <taxon>Pezizomycotina</taxon>
        <taxon>Sordariomycetes</taxon>
        <taxon>Sordariomycetidae</taxon>
        <taxon>Sordariales</taxon>
        <taxon>Chaetomiaceae</taxon>
        <taxon>Chaetomium</taxon>
    </lineage>
</organism>
<comment type="caution">
    <text evidence="10">The sequence shown here is derived from an EMBL/GenBank/DDBJ whole genome shotgun (WGS) entry which is preliminary data.</text>
</comment>
<keyword evidence="11" id="KW-1185">Reference proteome</keyword>
<sequence length="492" mass="52305">MYKAALPLLLSGAGFVSATLQVDFESTASIKAAAKDVAFDVMSYYKGNQSGEIPGIFGLPSPTDDPHQYWSTGARLWSTMLDYWRYTGDDTYNSVAMEGLVHQIDPGQEYPFMSPNWTAAMTTSGHGFWGLSAMSAAELEFPNPPGGEPSWIELAQNVFRALEARFAMETMCGGGLRAQVPLVNQGYHLKSTLANAVFLNLGARLGRYTGNQTYAEWADKTWDWLSSVGLIEESTDSIAIHNSIPVNNCSHVRKNNWTIFTGTLLEGAAYMYNQTTGDAQTTWRSRIRKMTRRALATDFPATTTTGELVLVEPGCEAPSPYTFPCDPQEHYGKGAYLRALAGTAQLAPFTRGEIARRVRDSAVAAVRVCEGGLRGRACSFVWNMDPGWENRAAGSDDLGIYGPGAPAEQMNVLSVLVGLLVDEPAVGGFARDLTVGQGGEGGDGEGGDGSQGDGDGSGNGDGSQGNGDGGSAGTTRRVAAGWVVAGLVAALL</sequence>
<comment type="catalytic activity">
    <reaction evidence="1">
        <text>Random hydrolysis of (1-&gt;6)-alpha-D-mannosidic linkages in unbranched (1-&gt;6)-mannans.</text>
        <dbReference type="EC" id="3.2.1.101"/>
    </reaction>
</comment>
<dbReference type="GO" id="GO:0009272">
    <property type="term" value="P:fungal-type cell wall biogenesis"/>
    <property type="evidence" value="ECO:0007669"/>
    <property type="project" value="TreeGrafter"/>
</dbReference>
<dbReference type="InterPro" id="IPR008928">
    <property type="entry name" value="6-hairpin_glycosidase_sf"/>
</dbReference>
<dbReference type="InterPro" id="IPR014480">
    <property type="entry name" value="Mannan-1_6-alpha_mannosidase"/>
</dbReference>
<dbReference type="InterPro" id="IPR005198">
    <property type="entry name" value="Glyco_hydro_76"/>
</dbReference>
<evidence type="ECO:0000256" key="8">
    <source>
        <dbReference type="SAM" id="MobiDB-lite"/>
    </source>
</evidence>
<evidence type="ECO:0000256" key="3">
    <source>
        <dbReference type="ARBA" id="ARBA00012350"/>
    </source>
</evidence>
<feature type="region of interest" description="Disordered" evidence="8">
    <location>
        <begin position="431"/>
        <end position="473"/>
    </location>
</feature>
<accession>A0AAE0HC05</accession>
<evidence type="ECO:0000256" key="9">
    <source>
        <dbReference type="SAM" id="SignalP"/>
    </source>
</evidence>
<comment type="similarity">
    <text evidence="2">Belongs to the glycosyl hydrolase 76 family.</text>
</comment>
<reference evidence="10" key="1">
    <citation type="journal article" date="2023" name="Mol. Phylogenet. Evol.">
        <title>Genome-scale phylogeny and comparative genomics of the fungal order Sordariales.</title>
        <authorList>
            <person name="Hensen N."/>
            <person name="Bonometti L."/>
            <person name="Westerberg I."/>
            <person name="Brannstrom I.O."/>
            <person name="Guillou S."/>
            <person name="Cros-Aarteil S."/>
            <person name="Calhoun S."/>
            <person name="Haridas S."/>
            <person name="Kuo A."/>
            <person name="Mondo S."/>
            <person name="Pangilinan J."/>
            <person name="Riley R."/>
            <person name="LaButti K."/>
            <person name="Andreopoulos B."/>
            <person name="Lipzen A."/>
            <person name="Chen C."/>
            <person name="Yan M."/>
            <person name="Daum C."/>
            <person name="Ng V."/>
            <person name="Clum A."/>
            <person name="Steindorff A."/>
            <person name="Ohm R.A."/>
            <person name="Martin F."/>
            <person name="Silar P."/>
            <person name="Natvig D.O."/>
            <person name="Lalanne C."/>
            <person name="Gautier V."/>
            <person name="Ament-Velasquez S.L."/>
            <person name="Kruys A."/>
            <person name="Hutchinson M.I."/>
            <person name="Powell A.J."/>
            <person name="Barry K."/>
            <person name="Miller A.N."/>
            <person name="Grigoriev I.V."/>
            <person name="Debuchy R."/>
            <person name="Gladieux P."/>
            <person name="Hiltunen Thoren M."/>
            <person name="Johannesson H."/>
        </authorList>
    </citation>
    <scope>NUCLEOTIDE SEQUENCE</scope>
    <source>
        <strain evidence="10">CBS 168.71</strain>
    </source>
</reference>
<feature type="compositionally biased region" description="Gly residues" evidence="8">
    <location>
        <begin position="447"/>
        <end position="472"/>
    </location>
</feature>
<evidence type="ECO:0000256" key="5">
    <source>
        <dbReference type="ARBA" id="ARBA00022801"/>
    </source>
</evidence>
<keyword evidence="5 10" id="KW-0378">Hydrolase</keyword>
<dbReference type="Proteomes" id="UP001278766">
    <property type="component" value="Unassembled WGS sequence"/>
</dbReference>
<dbReference type="Gene3D" id="1.50.10.20">
    <property type="match status" value="1"/>
</dbReference>
<name>A0AAE0HC05_9PEZI</name>
<dbReference type="GO" id="GO:0008496">
    <property type="term" value="F:mannan endo-1,6-alpha-mannosidase activity"/>
    <property type="evidence" value="ECO:0007669"/>
    <property type="project" value="UniProtKB-EC"/>
</dbReference>
<dbReference type="Pfam" id="PF03663">
    <property type="entry name" value="Glyco_hydro_76"/>
    <property type="match status" value="1"/>
</dbReference>
<gene>
    <name evidence="10" type="ORF">B0H64DRAFT_344870</name>
</gene>
<evidence type="ECO:0000256" key="2">
    <source>
        <dbReference type="ARBA" id="ARBA00009699"/>
    </source>
</evidence>
<dbReference type="RefSeq" id="XP_062656335.1">
    <property type="nucleotide sequence ID" value="XM_062801301.1"/>
</dbReference>
<feature type="non-terminal residue" evidence="10">
    <location>
        <position position="492"/>
    </location>
</feature>
<dbReference type="GO" id="GO:0016052">
    <property type="term" value="P:carbohydrate catabolic process"/>
    <property type="evidence" value="ECO:0007669"/>
    <property type="project" value="InterPro"/>
</dbReference>
<evidence type="ECO:0000256" key="7">
    <source>
        <dbReference type="ARBA" id="ARBA00023295"/>
    </source>
</evidence>
<keyword evidence="4 9" id="KW-0732">Signal</keyword>
<keyword evidence="6" id="KW-0325">Glycoprotein</keyword>
<dbReference type="PANTHER" id="PTHR12145:SF36">
    <property type="entry name" value="MANNAN ENDO-1,6-ALPHA-MANNOSIDASE DCW1"/>
    <property type="match status" value="1"/>
</dbReference>
<dbReference type="PANTHER" id="PTHR12145">
    <property type="entry name" value="MANNAN ENDO-1,6-ALPHA-MANNOSIDASE DCW1"/>
    <property type="match status" value="1"/>
</dbReference>
<proteinExistence type="inferred from homology"/>
<dbReference type="EC" id="3.2.1.101" evidence="3"/>
<dbReference type="GeneID" id="87838249"/>
<feature type="chain" id="PRO_5042280469" description="mannan endo-1,6-alpha-mannosidase" evidence="9">
    <location>
        <begin position="19"/>
        <end position="492"/>
    </location>
</feature>
<reference evidence="10" key="2">
    <citation type="submission" date="2023-06" db="EMBL/GenBank/DDBJ databases">
        <authorList>
            <consortium name="Lawrence Berkeley National Laboratory"/>
            <person name="Haridas S."/>
            <person name="Hensen N."/>
            <person name="Bonometti L."/>
            <person name="Westerberg I."/>
            <person name="Brannstrom I.O."/>
            <person name="Guillou S."/>
            <person name="Cros-Aarteil S."/>
            <person name="Calhoun S."/>
            <person name="Kuo A."/>
            <person name="Mondo S."/>
            <person name="Pangilinan J."/>
            <person name="Riley R."/>
            <person name="Labutti K."/>
            <person name="Andreopoulos B."/>
            <person name="Lipzen A."/>
            <person name="Chen C."/>
            <person name="Yanf M."/>
            <person name="Daum C."/>
            <person name="Ng V."/>
            <person name="Clum A."/>
            <person name="Steindorff A."/>
            <person name="Ohm R."/>
            <person name="Martin F."/>
            <person name="Silar P."/>
            <person name="Natvig D."/>
            <person name="Lalanne C."/>
            <person name="Gautier V."/>
            <person name="Ament-Velasquez S.L."/>
            <person name="Kruys A."/>
            <person name="Hutchinson M.I."/>
            <person name="Powell A.J."/>
            <person name="Barry K."/>
            <person name="Miller A.N."/>
            <person name="Grigoriev I.V."/>
            <person name="Debuchy R."/>
            <person name="Gladieux P."/>
            <person name="Thoren M.H."/>
            <person name="Johannesson H."/>
        </authorList>
    </citation>
    <scope>NUCLEOTIDE SEQUENCE</scope>
    <source>
        <strain evidence="10">CBS 168.71</strain>
    </source>
</reference>
<evidence type="ECO:0000256" key="4">
    <source>
        <dbReference type="ARBA" id="ARBA00022729"/>
    </source>
</evidence>
<dbReference type="PIRSF" id="PIRSF016302">
    <property type="entry name" value="Man_a_manosd"/>
    <property type="match status" value="1"/>
</dbReference>
<dbReference type="SUPFAM" id="SSF48208">
    <property type="entry name" value="Six-hairpin glycosidases"/>
    <property type="match status" value="1"/>
</dbReference>
<dbReference type="AlphaFoldDB" id="A0AAE0HC05"/>
<feature type="signal peptide" evidence="9">
    <location>
        <begin position="1"/>
        <end position="18"/>
    </location>
</feature>